<proteinExistence type="predicted"/>
<protein>
    <submittedName>
        <fullName evidence="1">Uncharacterized protein</fullName>
    </submittedName>
</protein>
<dbReference type="Proteomes" id="UP001151760">
    <property type="component" value="Unassembled WGS sequence"/>
</dbReference>
<name>A0ABQ5EV44_9ASTR</name>
<evidence type="ECO:0000313" key="2">
    <source>
        <dbReference type="Proteomes" id="UP001151760"/>
    </source>
</evidence>
<gene>
    <name evidence="1" type="ORF">Tco_0989702</name>
</gene>
<sequence length="82" mass="9262">MLYNIHRSILVTGLRVFGSVGIGRLAHQVVRCVMDHLHSDRTVITYEAEAKRLQICGAASEDVRFLHDLAYIPESQENQSQP</sequence>
<dbReference type="EMBL" id="BQNB010016690">
    <property type="protein sequence ID" value="GJT54648.1"/>
    <property type="molecule type" value="Genomic_DNA"/>
</dbReference>
<keyword evidence="2" id="KW-1185">Reference proteome</keyword>
<evidence type="ECO:0000313" key="1">
    <source>
        <dbReference type="EMBL" id="GJT54648.1"/>
    </source>
</evidence>
<reference evidence="1" key="1">
    <citation type="journal article" date="2022" name="Int. J. Mol. Sci.">
        <title>Draft Genome of Tanacetum Coccineum: Genomic Comparison of Closely Related Tanacetum-Family Plants.</title>
        <authorList>
            <person name="Yamashiro T."/>
            <person name="Shiraishi A."/>
            <person name="Nakayama K."/>
            <person name="Satake H."/>
        </authorList>
    </citation>
    <scope>NUCLEOTIDE SEQUENCE</scope>
</reference>
<comment type="caution">
    <text evidence="1">The sequence shown here is derived from an EMBL/GenBank/DDBJ whole genome shotgun (WGS) entry which is preliminary data.</text>
</comment>
<reference evidence="1" key="2">
    <citation type="submission" date="2022-01" db="EMBL/GenBank/DDBJ databases">
        <authorList>
            <person name="Yamashiro T."/>
            <person name="Shiraishi A."/>
            <person name="Satake H."/>
            <person name="Nakayama K."/>
        </authorList>
    </citation>
    <scope>NUCLEOTIDE SEQUENCE</scope>
</reference>
<organism evidence="1 2">
    <name type="scientific">Tanacetum coccineum</name>
    <dbReference type="NCBI Taxonomy" id="301880"/>
    <lineage>
        <taxon>Eukaryota</taxon>
        <taxon>Viridiplantae</taxon>
        <taxon>Streptophyta</taxon>
        <taxon>Embryophyta</taxon>
        <taxon>Tracheophyta</taxon>
        <taxon>Spermatophyta</taxon>
        <taxon>Magnoliopsida</taxon>
        <taxon>eudicotyledons</taxon>
        <taxon>Gunneridae</taxon>
        <taxon>Pentapetalae</taxon>
        <taxon>asterids</taxon>
        <taxon>campanulids</taxon>
        <taxon>Asterales</taxon>
        <taxon>Asteraceae</taxon>
        <taxon>Asteroideae</taxon>
        <taxon>Anthemideae</taxon>
        <taxon>Anthemidinae</taxon>
        <taxon>Tanacetum</taxon>
    </lineage>
</organism>
<accession>A0ABQ5EV44</accession>